<evidence type="ECO:0000256" key="1">
    <source>
        <dbReference type="ARBA" id="ARBA00004324"/>
    </source>
</evidence>
<keyword evidence="10 16" id="KW-0238">DNA-binding</keyword>
<feature type="compositionally biased region" description="Basic and acidic residues" evidence="17">
    <location>
        <begin position="33"/>
        <end position="42"/>
    </location>
</feature>
<comment type="subcellular location">
    <subcellularLocation>
        <location evidence="1">Nucleus speckle</location>
    </subcellularLocation>
</comment>
<evidence type="ECO:0000256" key="13">
    <source>
        <dbReference type="ARBA" id="ARBA00032498"/>
    </source>
</evidence>
<keyword evidence="6" id="KW-0221">Differentiation</keyword>
<reference evidence="20 21" key="1">
    <citation type="submission" date="2024-04" db="EMBL/GenBank/DDBJ databases">
        <authorList>
            <consortium name="Genoscope - CEA"/>
            <person name="William W."/>
        </authorList>
    </citation>
    <scope>NUCLEOTIDE SEQUENCE [LARGE SCALE GENOMIC DNA]</scope>
</reference>
<evidence type="ECO:0000259" key="18">
    <source>
        <dbReference type="PROSITE" id="PS50118"/>
    </source>
</evidence>
<proteinExistence type="inferred from homology"/>
<dbReference type="PROSITE" id="PS50157">
    <property type="entry name" value="ZINC_FINGER_C2H2_2"/>
    <property type="match status" value="1"/>
</dbReference>
<comment type="function">
    <text evidence="14">Transcriptional regulator that controls a genetic switch in male development. It is necessary and sufficient for initiating male sex determination by directing the development of supporting cell precursors (pre-Sertoli cells) as Sertoli rather than granulosa cells. Involved in different aspects of gene regulation including promoter activation or repression. Binds to the DNA consensus sequence 5'-[AT]AACAA[AT]-3'. SRY HMG box recognizes DNA by partial intercalation in the minor groove and promotes DNA bending. Also involved in pre-mRNA splicing. In male adult brain involved in the maintenance of motor functions of dopaminergic neurons.</text>
</comment>
<feature type="region of interest" description="Disordered" evidence="17">
    <location>
        <begin position="228"/>
        <end position="291"/>
    </location>
</feature>
<accession>A0AAV2I7S8</accession>
<dbReference type="InterPro" id="IPR009071">
    <property type="entry name" value="HMG_box_dom"/>
</dbReference>
<dbReference type="EMBL" id="CAXITT010000505">
    <property type="protein sequence ID" value="CAL1542743.1"/>
    <property type="molecule type" value="Genomic_DNA"/>
</dbReference>
<evidence type="ECO:0000256" key="12">
    <source>
        <dbReference type="ARBA" id="ARBA00023163"/>
    </source>
</evidence>
<evidence type="ECO:0000256" key="14">
    <source>
        <dbReference type="ARBA" id="ARBA00045821"/>
    </source>
</evidence>
<keyword evidence="4" id="KW-0479">Metal-binding</keyword>
<dbReference type="SUPFAM" id="SSF57667">
    <property type="entry name" value="beta-beta-alpha zinc fingers"/>
    <property type="match status" value="1"/>
</dbReference>
<sequence>MENYKLAFPNAENLIFSCEITTKTKVIMTVESRSQEHHRIREDDDIDLSMPQTTETGERCNGSGKQDAGNGDDNNNNDDIDEGDTTDGAPPMPESHVENVAKRRPIQSRRMQEYKQQIISNKDVRQQRKCPYCNRILYSGPGYRYHIKRHRPDKESYSCDTCPKTFKSSNGLKYHQKGKKCRGGGKATSSKESNAGNLTASASPDPSQPEAETGNKAGRLIEFANIAIATGPQNPPTESRGSVPSSSFNDSETSAVIALSSMKKKCTRESRNTSERLDSGSSHPTGSMKPKRPMNCFMLFAQQNRAVLNKQYPEMNNRMISTKLSEEWKNLPESDRQKWKEEARLKAEEHKKKYPDCWKRKK</sequence>
<evidence type="ECO:0000256" key="16">
    <source>
        <dbReference type="PROSITE-ProRule" id="PRU00267"/>
    </source>
</evidence>
<evidence type="ECO:0000256" key="17">
    <source>
        <dbReference type="SAM" id="MobiDB-lite"/>
    </source>
</evidence>
<feature type="domain" description="HMG box" evidence="18">
    <location>
        <begin position="290"/>
        <end position="358"/>
    </location>
</feature>
<dbReference type="GO" id="GO:0016607">
    <property type="term" value="C:nuclear speck"/>
    <property type="evidence" value="ECO:0007669"/>
    <property type="project" value="UniProtKB-SubCell"/>
</dbReference>
<keyword evidence="11" id="KW-0010">Activator</keyword>
<feature type="compositionally biased region" description="Basic residues" evidence="17">
    <location>
        <begin position="174"/>
        <end position="183"/>
    </location>
</feature>
<keyword evidence="5 15" id="KW-0863">Zinc-finger</keyword>
<dbReference type="GO" id="GO:0005516">
    <property type="term" value="F:calmodulin binding"/>
    <property type="evidence" value="ECO:0007669"/>
    <property type="project" value="UniProtKB-KW"/>
</dbReference>
<name>A0AAV2I7S8_LYMST</name>
<evidence type="ECO:0000256" key="7">
    <source>
        <dbReference type="ARBA" id="ARBA00022833"/>
    </source>
</evidence>
<evidence type="ECO:0000256" key="2">
    <source>
        <dbReference type="ARBA" id="ARBA00005998"/>
    </source>
</evidence>
<feature type="compositionally biased region" description="Polar residues" evidence="17">
    <location>
        <begin position="187"/>
        <end position="205"/>
    </location>
</feature>
<protein>
    <recommendedName>
        <fullName evidence="3">Sex-determining region Y protein</fullName>
    </recommendedName>
    <alternativeName>
        <fullName evidence="13">Testis-determining factor</fullName>
    </alternativeName>
</protein>
<feature type="region of interest" description="Disordered" evidence="17">
    <location>
        <begin position="173"/>
        <end position="213"/>
    </location>
</feature>
<evidence type="ECO:0000256" key="10">
    <source>
        <dbReference type="ARBA" id="ARBA00023125"/>
    </source>
</evidence>
<dbReference type="AlphaFoldDB" id="A0AAV2I7S8"/>
<evidence type="ECO:0000256" key="6">
    <source>
        <dbReference type="ARBA" id="ARBA00022782"/>
    </source>
</evidence>
<dbReference type="PANTHER" id="PTHR10270:SF161">
    <property type="entry name" value="SEX-DETERMINING REGION Y PROTEIN"/>
    <property type="match status" value="1"/>
</dbReference>
<evidence type="ECO:0000256" key="8">
    <source>
        <dbReference type="ARBA" id="ARBA00022860"/>
    </source>
</evidence>
<evidence type="ECO:0000256" key="9">
    <source>
        <dbReference type="ARBA" id="ARBA00022928"/>
    </source>
</evidence>
<dbReference type="InterPro" id="IPR022755">
    <property type="entry name" value="Znf_C2H2_jaz"/>
</dbReference>
<dbReference type="GO" id="GO:0008270">
    <property type="term" value="F:zinc ion binding"/>
    <property type="evidence" value="ECO:0007669"/>
    <property type="project" value="UniProtKB-KW"/>
</dbReference>
<feature type="compositionally biased region" description="Polar residues" evidence="17">
    <location>
        <begin position="236"/>
        <end position="254"/>
    </location>
</feature>
<keyword evidence="7" id="KW-0862">Zinc</keyword>
<feature type="region of interest" description="Disordered" evidence="17">
    <location>
        <begin position="31"/>
        <end position="112"/>
    </location>
</feature>
<evidence type="ECO:0000256" key="5">
    <source>
        <dbReference type="ARBA" id="ARBA00022771"/>
    </source>
</evidence>
<dbReference type="GO" id="GO:0001228">
    <property type="term" value="F:DNA-binding transcription activator activity, RNA polymerase II-specific"/>
    <property type="evidence" value="ECO:0007669"/>
    <property type="project" value="TreeGrafter"/>
</dbReference>
<feature type="DNA-binding region" description="HMG box" evidence="16">
    <location>
        <begin position="290"/>
        <end position="358"/>
    </location>
</feature>
<evidence type="ECO:0000256" key="4">
    <source>
        <dbReference type="ARBA" id="ARBA00022723"/>
    </source>
</evidence>
<dbReference type="InterPro" id="IPR036910">
    <property type="entry name" value="HMG_box_dom_sf"/>
</dbReference>
<evidence type="ECO:0000256" key="11">
    <source>
        <dbReference type="ARBA" id="ARBA00023159"/>
    </source>
</evidence>
<keyword evidence="9" id="KW-0726">Sexual differentiation</keyword>
<dbReference type="InterPro" id="IPR050140">
    <property type="entry name" value="SRY-related_HMG-box_TF-like"/>
</dbReference>
<keyword evidence="21" id="KW-1185">Reference proteome</keyword>
<dbReference type="SMART" id="SM00398">
    <property type="entry name" value="HMG"/>
    <property type="match status" value="1"/>
</dbReference>
<dbReference type="SUPFAM" id="SSF47095">
    <property type="entry name" value="HMG-box"/>
    <property type="match status" value="1"/>
</dbReference>
<comment type="caution">
    <text evidence="20">The sequence shown here is derived from an EMBL/GenBank/DDBJ whole genome shotgun (WGS) entry which is preliminary data.</text>
</comment>
<keyword evidence="16" id="KW-0539">Nucleus</keyword>
<dbReference type="Gene3D" id="3.30.160.60">
    <property type="entry name" value="Classic Zinc Finger"/>
    <property type="match status" value="1"/>
</dbReference>
<evidence type="ECO:0000259" key="19">
    <source>
        <dbReference type="PROSITE" id="PS50157"/>
    </source>
</evidence>
<keyword evidence="12" id="KW-0804">Transcription</keyword>
<dbReference type="InterPro" id="IPR013087">
    <property type="entry name" value="Znf_C2H2_type"/>
</dbReference>
<evidence type="ECO:0000313" key="20">
    <source>
        <dbReference type="EMBL" id="CAL1542743.1"/>
    </source>
</evidence>
<dbReference type="GO" id="GO:0007548">
    <property type="term" value="P:sex differentiation"/>
    <property type="evidence" value="ECO:0007669"/>
    <property type="project" value="UniProtKB-KW"/>
</dbReference>
<dbReference type="Pfam" id="PF12171">
    <property type="entry name" value="zf-C2H2_jaz"/>
    <property type="match status" value="1"/>
</dbReference>
<feature type="domain" description="C2H2-type" evidence="19">
    <location>
        <begin position="157"/>
        <end position="187"/>
    </location>
</feature>
<feature type="compositionally biased region" description="Basic and acidic residues" evidence="17">
    <location>
        <begin position="267"/>
        <end position="278"/>
    </location>
</feature>
<evidence type="ECO:0000256" key="3">
    <source>
        <dbReference type="ARBA" id="ARBA00019052"/>
    </source>
</evidence>
<feature type="compositionally biased region" description="Acidic residues" evidence="17">
    <location>
        <begin position="75"/>
        <end position="85"/>
    </location>
</feature>
<organism evidence="20 21">
    <name type="scientific">Lymnaea stagnalis</name>
    <name type="common">Great pond snail</name>
    <name type="synonym">Helix stagnalis</name>
    <dbReference type="NCBI Taxonomy" id="6523"/>
    <lineage>
        <taxon>Eukaryota</taxon>
        <taxon>Metazoa</taxon>
        <taxon>Spiralia</taxon>
        <taxon>Lophotrochozoa</taxon>
        <taxon>Mollusca</taxon>
        <taxon>Gastropoda</taxon>
        <taxon>Heterobranchia</taxon>
        <taxon>Euthyneura</taxon>
        <taxon>Panpulmonata</taxon>
        <taxon>Hygrophila</taxon>
        <taxon>Lymnaeoidea</taxon>
        <taxon>Lymnaeidae</taxon>
        <taxon>Lymnaea</taxon>
    </lineage>
</organism>
<dbReference type="GO" id="GO:0000978">
    <property type="term" value="F:RNA polymerase II cis-regulatory region sequence-specific DNA binding"/>
    <property type="evidence" value="ECO:0007669"/>
    <property type="project" value="TreeGrafter"/>
</dbReference>
<evidence type="ECO:0000256" key="15">
    <source>
        <dbReference type="PROSITE-ProRule" id="PRU00042"/>
    </source>
</evidence>
<comment type="similarity">
    <text evidence="2">Belongs to the SRY family.</text>
</comment>
<dbReference type="PROSITE" id="PS50118">
    <property type="entry name" value="HMG_BOX_2"/>
    <property type="match status" value="1"/>
</dbReference>
<dbReference type="InterPro" id="IPR036236">
    <property type="entry name" value="Znf_C2H2_sf"/>
</dbReference>
<evidence type="ECO:0000313" key="21">
    <source>
        <dbReference type="Proteomes" id="UP001497497"/>
    </source>
</evidence>
<dbReference type="Proteomes" id="UP001497497">
    <property type="component" value="Unassembled WGS sequence"/>
</dbReference>
<dbReference type="SMART" id="SM00355">
    <property type="entry name" value="ZnF_C2H2"/>
    <property type="match status" value="2"/>
</dbReference>
<dbReference type="PANTHER" id="PTHR10270">
    <property type="entry name" value="SOX TRANSCRIPTION FACTOR"/>
    <property type="match status" value="1"/>
</dbReference>
<keyword evidence="8" id="KW-0112">Calmodulin-binding</keyword>
<dbReference type="Gene3D" id="1.10.30.10">
    <property type="entry name" value="High mobility group box domain"/>
    <property type="match status" value="1"/>
</dbReference>
<dbReference type="Pfam" id="PF00505">
    <property type="entry name" value="HMG_box"/>
    <property type="match status" value="1"/>
</dbReference>
<gene>
    <name evidence="20" type="ORF">GSLYS_00016277001</name>
</gene>
<dbReference type="GO" id="GO:0030154">
    <property type="term" value="P:cell differentiation"/>
    <property type="evidence" value="ECO:0007669"/>
    <property type="project" value="UniProtKB-KW"/>
</dbReference>